<dbReference type="InterPro" id="IPR044516">
    <property type="entry name" value="UXS-like"/>
</dbReference>
<dbReference type="PANTHER" id="PTHR43078">
    <property type="entry name" value="UDP-GLUCURONIC ACID DECARBOXYLASE-RELATED"/>
    <property type="match status" value="1"/>
</dbReference>
<dbReference type="GO" id="GO:0005737">
    <property type="term" value="C:cytoplasm"/>
    <property type="evidence" value="ECO:0007669"/>
    <property type="project" value="TreeGrafter"/>
</dbReference>
<evidence type="ECO:0000313" key="5">
    <source>
        <dbReference type="Proteomes" id="UP001202328"/>
    </source>
</evidence>
<keyword evidence="3" id="KW-0456">Lyase</keyword>
<dbReference type="GO" id="GO:0042732">
    <property type="term" value="P:D-xylose metabolic process"/>
    <property type="evidence" value="ECO:0007669"/>
    <property type="project" value="InterPro"/>
</dbReference>
<protein>
    <submittedName>
        <fullName evidence="4">Uncharacterized protein</fullName>
    </submittedName>
</protein>
<dbReference type="GO" id="GO:0048040">
    <property type="term" value="F:UDP-glucuronate decarboxylase activity"/>
    <property type="evidence" value="ECO:0007669"/>
    <property type="project" value="TreeGrafter"/>
</dbReference>
<reference evidence="4" key="1">
    <citation type="submission" date="2022-04" db="EMBL/GenBank/DDBJ databases">
        <title>A functionally conserved STORR gene fusion in Papaver species that diverged 16.8 million years ago.</title>
        <authorList>
            <person name="Catania T."/>
        </authorList>
    </citation>
    <scope>NUCLEOTIDE SEQUENCE</scope>
    <source>
        <strain evidence="4">S-188037</strain>
    </source>
</reference>
<keyword evidence="2" id="KW-0520">NAD</keyword>
<evidence type="ECO:0000256" key="1">
    <source>
        <dbReference type="ARBA" id="ARBA00001911"/>
    </source>
</evidence>
<comment type="caution">
    <text evidence="4">The sequence shown here is derived from an EMBL/GenBank/DDBJ whole genome shotgun (WGS) entry which is preliminary data.</text>
</comment>
<dbReference type="EMBL" id="JAJJMB010002020">
    <property type="protein sequence ID" value="KAI3954243.1"/>
    <property type="molecule type" value="Genomic_DNA"/>
</dbReference>
<dbReference type="Gene3D" id="3.40.50.720">
    <property type="entry name" value="NAD(P)-binding Rossmann-like Domain"/>
    <property type="match status" value="1"/>
</dbReference>
<name>A0AAD4TFB1_9MAGN</name>
<evidence type="ECO:0000313" key="4">
    <source>
        <dbReference type="EMBL" id="KAI3954243.1"/>
    </source>
</evidence>
<gene>
    <name evidence="4" type="ORF">MKW98_018067</name>
</gene>
<dbReference type="Proteomes" id="UP001202328">
    <property type="component" value="Unassembled WGS sequence"/>
</dbReference>
<keyword evidence="5" id="KW-1185">Reference proteome</keyword>
<organism evidence="4 5">
    <name type="scientific">Papaver atlanticum</name>
    <dbReference type="NCBI Taxonomy" id="357466"/>
    <lineage>
        <taxon>Eukaryota</taxon>
        <taxon>Viridiplantae</taxon>
        <taxon>Streptophyta</taxon>
        <taxon>Embryophyta</taxon>
        <taxon>Tracheophyta</taxon>
        <taxon>Spermatophyta</taxon>
        <taxon>Magnoliopsida</taxon>
        <taxon>Ranunculales</taxon>
        <taxon>Papaveraceae</taxon>
        <taxon>Papaveroideae</taxon>
        <taxon>Papaver</taxon>
    </lineage>
</organism>
<dbReference type="AlphaFoldDB" id="A0AAD4TFB1"/>
<sequence length="206" mass="23186">MDFLDKKADTLEGQLLRKIGFNPFPTSEDLIVEPIDPSKSGDNISVTVRFRPLSGQRAWYADDKEKIVLWQFNPVTAYAFGLDLIQIECYGGKTHTMHGDHISPGVTPLAIKDVFSTIQDVVVADNYFTGSIDNLKKWIGYPRFELIRHDVTEPLSIEVDQIYHLACAASPIFYAVKVQCLQQGGPGYKNTIEGYREKVQIQAFSI</sequence>
<proteinExistence type="predicted"/>
<evidence type="ECO:0000256" key="3">
    <source>
        <dbReference type="ARBA" id="ARBA00023239"/>
    </source>
</evidence>
<comment type="cofactor">
    <cofactor evidence="1">
        <name>NAD(+)</name>
        <dbReference type="ChEBI" id="CHEBI:57540"/>
    </cofactor>
</comment>
<dbReference type="SUPFAM" id="SSF52540">
    <property type="entry name" value="P-loop containing nucleoside triphosphate hydrolases"/>
    <property type="match status" value="1"/>
</dbReference>
<dbReference type="PANTHER" id="PTHR43078:SF49">
    <property type="entry name" value="UDP-GLUCURONIC ACID DECARBOXYLASE 3-RELATED"/>
    <property type="match status" value="1"/>
</dbReference>
<evidence type="ECO:0000256" key="2">
    <source>
        <dbReference type="ARBA" id="ARBA00023027"/>
    </source>
</evidence>
<dbReference type="InterPro" id="IPR027417">
    <property type="entry name" value="P-loop_NTPase"/>
</dbReference>
<dbReference type="GO" id="GO:0070403">
    <property type="term" value="F:NAD+ binding"/>
    <property type="evidence" value="ECO:0007669"/>
    <property type="project" value="InterPro"/>
</dbReference>
<accession>A0AAD4TFB1</accession>